<name>A0A2K4ZQ77_9FIRM</name>
<sequence length="158" mass="18190">MSIQTSAQETINALKAIFDKHKNERICVLATTCCGKTTLLKQIPDCVDLDDELWPQLTKEEAEFISQKPWTNEIGDFIDKLVYEKISVKVGHPLFTTIIVDCDVVIYLDISDELLAEHCKKRGNNFYDAQNVKNSIEEDWNNHRKKGGKTFYYLTITE</sequence>
<dbReference type="SUPFAM" id="SSF52540">
    <property type="entry name" value="P-loop containing nucleoside triphosphate hydrolases"/>
    <property type="match status" value="1"/>
</dbReference>
<dbReference type="Proteomes" id="UP000236311">
    <property type="component" value="Unassembled WGS sequence"/>
</dbReference>
<dbReference type="EMBL" id="OFSM01000059">
    <property type="protein sequence ID" value="SOY32617.1"/>
    <property type="molecule type" value="Genomic_DNA"/>
</dbReference>
<reference evidence="1 2" key="1">
    <citation type="submission" date="2018-01" db="EMBL/GenBank/DDBJ databases">
        <authorList>
            <person name="Gaut B.S."/>
            <person name="Morton B.R."/>
            <person name="Clegg M.T."/>
            <person name="Duvall M.R."/>
        </authorList>
    </citation>
    <scope>NUCLEOTIDE SEQUENCE [LARGE SCALE GENOMIC DNA]</scope>
    <source>
        <strain evidence="1">GP69</strain>
    </source>
</reference>
<accession>A0A2K4ZQ77</accession>
<dbReference type="InterPro" id="IPR027417">
    <property type="entry name" value="P-loop_NTPase"/>
</dbReference>
<dbReference type="RefSeq" id="WP_103242543.1">
    <property type="nucleotide sequence ID" value="NZ_JANJZD010000065.1"/>
</dbReference>
<protein>
    <submittedName>
        <fullName evidence="1">Uncharacterized protein</fullName>
    </submittedName>
</protein>
<dbReference type="AlphaFoldDB" id="A0A2K4ZQ77"/>
<dbReference type="Gene3D" id="3.40.50.300">
    <property type="entry name" value="P-loop containing nucleotide triphosphate hydrolases"/>
    <property type="match status" value="1"/>
</dbReference>
<evidence type="ECO:0000313" key="2">
    <source>
        <dbReference type="Proteomes" id="UP000236311"/>
    </source>
</evidence>
<keyword evidence="2" id="KW-1185">Reference proteome</keyword>
<gene>
    <name evidence="1" type="ORF">AMURIS_05382</name>
</gene>
<evidence type="ECO:0000313" key="1">
    <source>
        <dbReference type="EMBL" id="SOY32617.1"/>
    </source>
</evidence>
<proteinExistence type="predicted"/>
<dbReference type="OrthoDB" id="2081543at2"/>
<organism evidence="1 2">
    <name type="scientific">Acetatifactor muris</name>
    <dbReference type="NCBI Taxonomy" id="879566"/>
    <lineage>
        <taxon>Bacteria</taxon>
        <taxon>Bacillati</taxon>
        <taxon>Bacillota</taxon>
        <taxon>Clostridia</taxon>
        <taxon>Lachnospirales</taxon>
        <taxon>Lachnospiraceae</taxon>
        <taxon>Acetatifactor</taxon>
    </lineage>
</organism>